<dbReference type="Gene3D" id="3.60.21.10">
    <property type="match status" value="1"/>
</dbReference>
<dbReference type="InterPro" id="IPR029052">
    <property type="entry name" value="Metallo-depent_PP-like"/>
</dbReference>
<dbReference type="SUPFAM" id="SSF56300">
    <property type="entry name" value="Metallo-dependent phosphatases"/>
    <property type="match status" value="1"/>
</dbReference>
<sequence length="51" mass="6057">MAGSHQNWKTWGRIQRLEADVVIEFLDKNDFDLICQGHQVVEDRYEFFVGD</sequence>
<evidence type="ECO:0000313" key="1">
    <source>
        <dbReference type="EMBL" id="KAF3536984.1"/>
    </source>
</evidence>
<organism evidence="1 2">
    <name type="scientific">Brassica cretica</name>
    <name type="common">Mustard</name>
    <dbReference type="NCBI Taxonomy" id="69181"/>
    <lineage>
        <taxon>Eukaryota</taxon>
        <taxon>Viridiplantae</taxon>
        <taxon>Streptophyta</taxon>
        <taxon>Embryophyta</taxon>
        <taxon>Tracheophyta</taxon>
        <taxon>Spermatophyta</taxon>
        <taxon>Magnoliopsida</taxon>
        <taxon>eudicotyledons</taxon>
        <taxon>Gunneridae</taxon>
        <taxon>Pentapetalae</taxon>
        <taxon>rosids</taxon>
        <taxon>malvids</taxon>
        <taxon>Brassicales</taxon>
        <taxon>Brassicaceae</taxon>
        <taxon>Brassiceae</taxon>
        <taxon>Brassica</taxon>
    </lineage>
</organism>
<reference evidence="1" key="1">
    <citation type="submission" date="2019-12" db="EMBL/GenBank/DDBJ databases">
        <title>Genome sequencing and annotation of Brassica cretica.</title>
        <authorList>
            <person name="Studholme D.J."/>
            <person name="Sarris P."/>
        </authorList>
    </citation>
    <scope>NUCLEOTIDE SEQUENCE</scope>
    <source>
        <strain evidence="1">PFS-109/04</strain>
        <tissue evidence="1">Leaf</tissue>
    </source>
</reference>
<dbReference type="AlphaFoldDB" id="A0A8S9QFH9"/>
<comment type="caution">
    <text evidence="1">The sequence shown here is derived from an EMBL/GenBank/DDBJ whole genome shotgun (WGS) entry which is preliminary data.</text>
</comment>
<name>A0A8S9QFH9_BRACR</name>
<evidence type="ECO:0000313" key="2">
    <source>
        <dbReference type="Proteomes" id="UP000712600"/>
    </source>
</evidence>
<protein>
    <recommendedName>
        <fullName evidence="3">Calcineurin-like phosphoesterase domain-containing protein</fullName>
    </recommendedName>
</protein>
<evidence type="ECO:0008006" key="3">
    <source>
        <dbReference type="Google" id="ProtNLM"/>
    </source>
</evidence>
<dbReference type="Proteomes" id="UP000712600">
    <property type="component" value="Unassembled WGS sequence"/>
</dbReference>
<accession>A0A8S9QFH9</accession>
<proteinExistence type="predicted"/>
<gene>
    <name evidence="1" type="ORF">F2Q69_00020812</name>
</gene>
<dbReference type="EMBL" id="QGKX02001290">
    <property type="protein sequence ID" value="KAF3536984.1"/>
    <property type="molecule type" value="Genomic_DNA"/>
</dbReference>